<evidence type="ECO:0000259" key="1">
    <source>
        <dbReference type="Pfam" id="PF13354"/>
    </source>
</evidence>
<dbReference type="Proteomes" id="UP000051412">
    <property type="component" value="Unassembled WGS sequence"/>
</dbReference>
<dbReference type="RefSeq" id="WP_053003061.1">
    <property type="nucleotide sequence ID" value="NZ_AZGM01000137.1"/>
</dbReference>
<dbReference type="InterPro" id="IPR012338">
    <property type="entry name" value="Beta-lactam/transpept-like"/>
</dbReference>
<accession>A0A0R1XAK9</accession>
<protein>
    <recommendedName>
        <fullName evidence="1">Beta-lactamase class A catalytic domain-containing protein</fullName>
    </recommendedName>
</protein>
<organism evidence="2 3">
    <name type="scientific">Limosilactobacillus panis DSM 6035</name>
    <dbReference type="NCBI Taxonomy" id="1423782"/>
    <lineage>
        <taxon>Bacteria</taxon>
        <taxon>Bacillati</taxon>
        <taxon>Bacillota</taxon>
        <taxon>Bacilli</taxon>
        <taxon>Lactobacillales</taxon>
        <taxon>Lactobacillaceae</taxon>
        <taxon>Limosilactobacillus</taxon>
    </lineage>
</organism>
<dbReference type="Pfam" id="PF13354">
    <property type="entry name" value="Beta-lactamase2"/>
    <property type="match status" value="1"/>
</dbReference>
<dbReference type="AlphaFoldDB" id="A0A0R1XAK9"/>
<dbReference type="OrthoDB" id="2328245at2"/>
<reference evidence="2 3" key="1">
    <citation type="journal article" date="2015" name="Genome Announc.">
        <title>Expanding the biotechnology potential of lactobacilli through comparative genomics of 213 strains and associated genera.</title>
        <authorList>
            <person name="Sun Z."/>
            <person name="Harris H.M."/>
            <person name="McCann A."/>
            <person name="Guo C."/>
            <person name="Argimon S."/>
            <person name="Zhang W."/>
            <person name="Yang X."/>
            <person name="Jeffery I.B."/>
            <person name="Cooney J.C."/>
            <person name="Kagawa T.F."/>
            <person name="Liu W."/>
            <person name="Song Y."/>
            <person name="Salvetti E."/>
            <person name="Wrobel A."/>
            <person name="Rasinkangas P."/>
            <person name="Parkhill J."/>
            <person name="Rea M.C."/>
            <person name="O'Sullivan O."/>
            <person name="Ritari J."/>
            <person name="Douillard F.P."/>
            <person name="Paul Ross R."/>
            <person name="Yang R."/>
            <person name="Briner A.E."/>
            <person name="Felis G.E."/>
            <person name="de Vos W.M."/>
            <person name="Barrangou R."/>
            <person name="Klaenhammer T.R."/>
            <person name="Caufield P.W."/>
            <person name="Cui Y."/>
            <person name="Zhang H."/>
            <person name="O'Toole P.W."/>
        </authorList>
    </citation>
    <scope>NUCLEOTIDE SEQUENCE [LARGE SCALE GENOMIC DNA]</scope>
    <source>
        <strain evidence="2 3">DSM 6035</strain>
    </source>
</reference>
<sequence>MDQAQFNDDGQLSVSGWHATNRAQGRPYHYIIAYDRTNSRELSRVNVTSQPIERYDAATVHNVYGAKESGFRTRFNLGTAAATTGEVQIISRYTDDQNGNGNAADYWFAPVTVNRGNYAHLDQVTVDGNKLQLAGWHATNLAADKPYHYLIMVDRTNKNREVSRVIVGHAVKRPDVVIAYPDVEGAGKSGFSTNFSLRGVNLSHQLQVISRYSSDKDGNSDYVDFWFSPTTKGDEANQGCLDSYNLSSGETMTVSGWHANDLAQLESHHFIILFDQTANRQVSQTVPQQVERPDVAKAFPEINQAHHAGFTATFDLSSTRLAAGYVYRIVSRYSTSNTGNGDQGQFVDYWYAPIKLDQQGGACLDTVQMTSDGLKVAGWMASDQSLDRPYAYLIVLNNGQEIGRTRLNLQERGDVTKKYGQVYNSQNSGFSTLLKLAPRNVTGRLGVILRSPNSIYVSGWHASNQSADKPYQWLIFVNQDGHELYRQQVLDINNPRPDLAQNRSFILGAGRAGFRLAFAIPQALQHHVVRVIHRLTNDSQGNGNYVDWWSGPVDINAYQQRLISRWQQVANRFANPVSIAIQVAQTGEVVTFTNLPGQNFVTASTVKVGILAKLLHNQGGNLSAEQQGVASRMIRFSDNDCATELYNEIGAENGLNQLFQELGMNSSHCNGHWAFTTTTAADQLRLLHEIFLNPGSTYLNQQSRQYLQSLMGQVTPSQAWGISAGSSRFYIKDG</sequence>
<comment type="caution">
    <text evidence="2">The sequence shown here is derived from an EMBL/GenBank/DDBJ whole genome shotgun (WGS) entry which is preliminary data.</text>
</comment>
<dbReference type="STRING" id="1423782.FD32_GL001028"/>
<keyword evidence="3" id="KW-1185">Reference proteome</keyword>
<evidence type="ECO:0000313" key="2">
    <source>
        <dbReference type="EMBL" id="KRM25131.1"/>
    </source>
</evidence>
<proteinExistence type="predicted"/>
<evidence type="ECO:0000313" key="3">
    <source>
        <dbReference type="Proteomes" id="UP000051412"/>
    </source>
</evidence>
<dbReference type="PATRIC" id="fig|1423782.4.peg.1071"/>
<name>A0A0R1XAK9_9LACO</name>
<feature type="domain" description="Beta-lactamase class A catalytic" evidence="1">
    <location>
        <begin position="629"/>
        <end position="713"/>
    </location>
</feature>
<dbReference type="InterPro" id="IPR000871">
    <property type="entry name" value="Beta-lactam_class-A"/>
</dbReference>
<dbReference type="PANTHER" id="PTHR35333:SF3">
    <property type="entry name" value="BETA-LACTAMASE-TYPE TRANSPEPTIDASE FOLD CONTAINING PROTEIN"/>
    <property type="match status" value="1"/>
</dbReference>
<dbReference type="GO" id="GO:0030655">
    <property type="term" value="P:beta-lactam antibiotic catabolic process"/>
    <property type="evidence" value="ECO:0007669"/>
    <property type="project" value="InterPro"/>
</dbReference>
<dbReference type="SUPFAM" id="SSF56601">
    <property type="entry name" value="beta-lactamase/transpeptidase-like"/>
    <property type="match status" value="1"/>
</dbReference>
<dbReference type="GO" id="GO:0008800">
    <property type="term" value="F:beta-lactamase activity"/>
    <property type="evidence" value="ECO:0007669"/>
    <property type="project" value="InterPro"/>
</dbReference>
<gene>
    <name evidence="2" type="ORF">FD32_GL001028</name>
</gene>
<dbReference type="Gene3D" id="3.40.710.10">
    <property type="entry name" value="DD-peptidase/beta-lactamase superfamily"/>
    <property type="match status" value="1"/>
</dbReference>
<dbReference type="InterPro" id="IPR045155">
    <property type="entry name" value="Beta-lactam_cat"/>
</dbReference>
<dbReference type="GO" id="GO:0046677">
    <property type="term" value="P:response to antibiotic"/>
    <property type="evidence" value="ECO:0007669"/>
    <property type="project" value="InterPro"/>
</dbReference>
<dbReference type="PANTHER" id="PTHR35333">
    <property type="entry name" value="BETA-LACTAMASE"/>
    <property type="match status" value="1"/>
</dbReference>
<dbReference type="EMBL" id="AZGM01000137">
    <property type="protein sequence ID" value="KRM25131.1"/>
    <property type="molecule type" value="Genomic_DNA"/>
</dbReference>